<organism evidence="6 7">
    <name type="scientific">Cyclocybe aegerita</name>
    <name type="common">Black poplar mushroom</name>
    <name type="synonym">Agrocybe aegerita</name>
    <dbReference type="NCBI Taxonomy" id="1973307"/>
    <lineage>
        <taxon>Eukaryota</taxon>
        <taxon>Fungi</taxon>
        <taxon>Dikarya</taxon>
        <taxon>Basidiomycota</taxon>
        <taxon>Agaricomycotina</taxon>
        <taxon>Agaricomycetes</taxon>
        <taxon>Agaricomycetidae</taxon>
        <taxon>Agaricales</taxon>
        <taxon>Agaricineae</taxon>
        <taxon>Bolbitiaceae</taxon>
        <taxon>Cyclocybe</taxon>
    </lineage>
</organism>
<dbReference type="Proteomes" id="UP000467700">
    <property type="component" value="Unassembled WGS sequence"/>
</dbReference>
<feature type="compositionally biased region" description="Acidic residues" evidence="4">
    <location>
        <begin position="753"/>
        <end position="765"/>
    </location>
</feature>
<feature type="compositionally biased region" description="Polar residues" evidence="4">
    <location>
        <begin position="1100"/>
        <end position="1111"/>
    </location>
</feature>
<dbReference type="Gene3D" id="3.40.50.1820">
    <property type="entry name" value="alpha/beta hydrolase"/>
    <property type="match status" value="1"/>
</dbReference>
<feature type="compositionally biased region" description="Polar residues" evidence="4">
    <location>
        <begin position="650"/>
        <end position="669"/>
    </location>
</feature>
<evidence type="ECO:0000313" key="6">
    <source>
        <dbReference type="EMBL" id="CAA7268161.1"/>
    </source>
</evidence>
<feature type="compositionally biased region" description="Basic and acidic residues" evidence="4">
    <location>
        <begin position="617"/>
        <end position="647"/>
    </location>
</feature>
<feature type="compositionally biased region" description="Low complexity" evidence="4">
    <location>
        <begin position="1188"/>
        <end position="1199"/>
    </location>
</feature>
<dbReference type="EMBL" id="CACVBS010000066">
    <property type="protein sequence ID" value="CAA7268161.1"/>
    <property type="molecule type" value="Genomic_DNA"/>
</dbReference>
<dbReference type="AlphaFoldDB" id="A0A8S0XY06"/>
<feature type="compositionally biased region" description="Low complexity" evidence="4">
    <location>
        <begin position="1075"/>
        <end position="1089"/>
    </location>
</feature>
<dbReference type="OrthoDB" id="303107at2759"/>
<feature type="compositionally biased region" description="Polar residues" evidence="4">
    <location>
        <begin position="1225"/>
        <end position="1246"/>
    </location>
</feature>
<evidence type="ECO:0000256" key="3">
    <source>
        <dbReference type="ARBA" id="ARBA00022833"/>
    </source>
</evidence>
<accession>A0A8S0XY06</accession>
<dbReference type="InterPro" id="IPR019787">
    <property type="entry name" value="Znf_PHD-finger"/>
</dbReference>
<feature type="compositionally biased region" description="Basic and acidic residues" evidence="4">
    <location>
        <begin position="455"/>
        <end position="466"/>
    </location>
</feature>
<evidence type="ECO:0000256" key="2">
    <source>
        <dbReference type="ARBA" id="ARBA00022771"/>
    </source>
</evidence>
<feature type="domain" description="Zinc finger PHD-type" evidence="5">
    <location>
        <begin position="961"/>
        <end position="1018"/>
    </location>
</feature>
<evidence type="ECO:0000256" key="4">
    <source>
        <dbReference type="SAM" id="MobiDB-lite"/>
    </source>
</evidence>
<dbReference type="InterPro" id="IPR019786">
    <property type="entry name" value="Zinc_finger_PHD-type_CS"/>
</dbReference>
<dbReference type="SUPFAM" id="SSF53474">
    <property type="entry name" value="alpha/beta-Hydrolases"/>
    <property type="match status" value="1"/>
</dbReference>
<gene>
    <name evidence="6" type="ORF">AAE3_LOCUS10416</name>
</gene>
<feature type="region of interest" description="Disordered" evidence="4">
    <location>
        <begin position="826"/>
        <end position="955"/>
    </location>
</feature>
<comment type="caution">
    <text evidence="6">The sequence shown here is derived from an EMBL/GenBank/DDBJ whole genome shotgun (WGS) entry which is preliminary data.</text>
</comment>
<feature type="region of interest" description="Disordered" evidence="4">
    <location>
        <begin position="560"/>
        <end position="765"/>
    </location>
</feature>
<evidence type="ECO:0000259" key="5">
    <source>
        <dbReference type="SMART" id="SM00249"/>
    </source>
</evidence>
<protein>
    <recommendedName>
        <fullName evidence="5">Zinc finger PHD-type domain-containing protein</fullName>
    </recommendedName>
</protein>
<feature type="compositionally biased region" description="Basic and acidic residues" evidence="4">
    <location>
        <begin position="911"/>
        <end position="927"/>
    </location>
</feature>
<dbReference type="InterPro" id="IPR028938">
    <property type="entry name" value="Rsf1-like"/>
</dbReference>
<keyword evidence="1" id="KW-0479">Metal-binding</keyword>
<dbReference type="InterPro" id="IPR011011">
    <property type="entry name" value="Znf_FYVE_PHD"/>
</dbReference>
<dbReference type="InterPro" id="IPR013083">
    <property type="entry name" value="Znf_RING/FYVE/PHD"/>
</dbReference>
<dbReference type="Gene3D" id="3.30.40.10">
    <property type="entry name" value="Zinc/RING finger domain, C3HC4 (zinc finger)"/>
    <property type="match status" value="1"/>
</dbReference>
<dbReference type="Pfam" id="PF00628">
    <property type="entry name" value="PHD"/>
    <property type="match status" value="1"/>
</dbReference>
<proteinExistence type="predicted"/>
<dbReference type="GO" id="GO:0008270">
    <property type="term" value="F:zinc ion binding"/>
    <property type="evidence" value="ECO:0007669"/>
    <property type="project" value="UniProtKB-KW"/>
</dbReference>
<dbReference type="PANTHER" id="PTHR14296">
    <property type="entry name" value="REMODELING AND SPACING FACTOR 1"/>
    <property type="match status" value="1"/>
</dbReference>
<feature type="region of interest" description="Disordered" evidence="4">
    <location>
        <begin position="1071"/>
        <end position="1114"/>
    </location>
</feature>
<dbReference type="GO" id="GO:0031213">
    <property type="term" value="C:RSF complex"/>
    <property type="evidence" value="ECO:0007669"/>
    <property type="project" value="InterPro"/>
</dbReference>
<feature type="region of interest" description="Disordered" evidence="4">
    <location>
        <begin position="1126"/>
        <end position="1260"/>
    </location>
</feature>
<dbReference type="SUPFAM" id="SSF57903">
    <property type="entry name" value="FYVE/PHD zinc finger"/>
    <property type="match status" value="1"/>
</dbReference>
<dbReference type="InterPro" id="IPR001965">
    <property type="entry name" value="Znf_PHD"/>
</dbReference>
<keyword evidence="3" id="KW-0862">Zinc</keyword>
<dbReference type="CDD" id="cd15489">
    <property type="entry name" value="PHD_SF"/>
    <property type="match status" value="1"/>
</dbReference>
<dbReference type="SMART" id="SM00249">
    <property type="entry name" value="PHD"/>
    <property type="match status" value="1"/>
</dbReference>
<feature type="compositionally biased region" description="Polar residues" evidence="4">
    <location>
        <begin position="1126"/>
        <end position="1164"/>
    </location>
</feature>
<feature type="compositionally biased region" description="Acidic residues" evidence="4">
    <location>
        <begin position="710"/>
        <end position="731"/>
    </location>
</feature>
<feature type="compositionally biased region" description="Basic residues" evidence="4">
    <location>
        <begin position="566"/>
        <end position="576"/>
    </location>
</feature>
<feature type="compositionally biased region" description="Polar residues" evidence="4">
    <location>
        <begin position="577"/>
        <end position="593"/>
    </location>
</feature>
<dbReference type="InterPro" id="IPR029058">
    <property type="entry name" value="AB_hydrolase_fold"/>
</dbReference>
<dbReference type="GO" id="GO:0006355">
    <property type="term" value="P:regulation of DNA-templated transcription"/>
    <property type="evidence" value="ECO:0007669"/>
    <property type="project" value="InterPro"/>
</dbReference>
<feature type="compositionally biased region" description="Low complexity" evidence="4">
    <location>
        <begin position="942"/>
        <end position="952"/>
    </location>
</feature>
<feature type="region of interest" description="Disordered" evidence="4">
    <location>
        <begin position="387"/>
        <end position="406"/>
    </location>
</feature>
<feature type="region of interest" description="Disordered" evidence="4">
    <location>
        <begin position="411"/>
        <end position="489"/>
    </location>
</feature>
<keyword evidence="2" id="KW-0863">Zinc-finger</keyword>
<evidence type="ECO:0000313" key="7">
    <source>
        <dbReference type="Proteomes" id="UP000467700"/>
    </source>
</evidence>
<dbReference type="PANTHER" id="PTHR14296:SF3">
    <property type="entry name" value="DIKAR, ISOFORM F"/>
    <property type="match status" value="1"/>
</dbReference>
<dbReference type="PROSITE" id="PS01359">
    <property type="entry name" value="ZF_PHD_1"/>
    <property type="match status" value="1"/>
</dbReference>
<reference evidence="6 7" key="1">
    <citation type="submission" date="2020-01" db="EMBL/GenBank/DDBJ databases">
        <authorList>
            <person name="Gupta K D."/>
        </authorList>
    </citation>
    <scope>NUCLEOTIDE SEQUENCE [LARGE SCALE GENOMIC DNA]</scope>
</reference>
<feature type="compositionally biased region" description="Polar residues" evidence="4">
    <location>
        <begin position="932"/>
        <end position="941"/>
    </location>
</feature>
<evidence type="ECO:0000256" key="1">
    <source>
        <dbReference type="ARBA" id="ARBA00022723"/>
    </source>
</evidence>
<feature type="compositionally biased region" description="Polar residues" evidence="4">
    <location>
        <begin position="1172"/>
        <end position="1185"/>
    </location>
</feature>
<feature type="compositionally biased region" description="Basic and acidic residues" evidence="4">
    <location>
        <begin position="836"/>
        <end position="900"/>
    </location>
</feature>
<sequence>MRSCSDLPHRLQLRTPCRLLKILFLLHGRHGSAEDMATLARTFVEKTRSSGERSLIVVTLDHRNHGTRLVEPKANNSWTEDTPNQNHAMDMHGIQLGTAHDVSFLVDFLPGYLFPGGEHKVENWGVAGRSLGGHSTWILLGQDPRIQVGIPIIACPDYVALIKHRAKESKVTFGAPYIPATFLAAIEKSNPASQAYRSVAGNPFLGKKILVLSGEADTLVPWTASKEFVDNLEVGTDGVKSVVVEAGVGHRCTGRMVELAVEFEMFRLSSFERDCFDLPQMPRRSQTRVAVLEQTPAISEQRHQSNSDAENLAVLRKQWRWAAFCQFFFTFAPLLAMNDVTIADIERDLTQHTSVVLPRIMTRLLYTLSYDRKVSLDNWQTALRKQYNKRDPQANPIGPEPIDPRLLEDMKEDEDDGEKEKNGPTEPSIHQDDRSSSGDRGSRAPRAVSTSADPIKSEDASQRDVSMDAEFSEPVSCADPATENHEAQQAPSLDWLQLPTLAQLESLHTLAEWQFQNPTRLRILMKSDDELALWRIEPIGYDSKRNAYWFIGTDRLWIQRAPPRPSRPKALKRKRPTQSVAQKKQANGKTTAPKTKRPRLEAQPTIDSPSTSRHSRAAKDQAKMKLDAQAKELAELNRQANIRESKSRSARQTPLRSQPSRTSLRTGTRLSARLRGTQDDEWQPIPDEWLSDGKANQGQDEGSKRKTGLESDEETISDLTELSEDGGELSETESSPSKPPANGKRGKASKAEDAEEEVSQESPEDFVEWETICATLYEWERIAERFQNATHYTEKALYKVLVNQIVPAVTEELREIERKRNLEEAMVHRKRSSRIATKESEKEEARLAAKRKQEEDEKMGRARRLEARQQREEEERIKRETAREQRKKEREAREESRRAQTESAVQSDTNSKSEGKKSKSPQRETRKAKSTAKANGNAPANSRTGSTSGSRTPAGEDWELCCEICQRRGINLDDGTPMMSCGRCSRWQHIQCHDRADQAAGRPRRNWNTVEFICKWCRADLQARRKEYPVAAAPVKQPYPLILSTPQVQAYGSYQHQQLPSISNLHMDHRQAGHYSSSYQQPQQQSYYSRQPVNGHQHPSMYSQHQHSTATGVPEQRQAISFSHYQPSERGFSSGSQRLPTEQHHSYYQSNNSPDSYRQGSSNYYKPPPITPSWNVNTPVQSSGYPMSHNSSTLPSSSSGFRLPPPEHLLSRPVQQFPVHESSHGQHQQSYNRSYPTDQHYPPTTQFKHHPTSYQPPLGR</sequence>
<keyword evidence="7" id="KW-1185">Reference proteome</keyword>
<name>A0A8S0XY06_CYCAE</name>
<feature type="compositionally biased region" description="Basic and acidic residues" evidence="4">
    <location>
        <begin position="418"/>
        <end position="442"/>
    </location>
</feature>